<accession>A0A5C2RUV1</accession>
<dbReference type="AlphaFoldDB" id="A0A5C2RUV1"/>
<dbReference type="EMBL" id="ML122307">
    <property type="protein sequence ID" value="RPD54355.1"/>
    <property type="molecule type" value="Genomic_DNA"/>
</dbReference>
<evidence type="ECO:0000313" key="1">
    <source>
        <dbReference type="EMBL" id="RPD54355.1"/>
    </source>
</evidence>
<organism evidence="1 2">
    <name type="scientific">Lentinus tigrinus ALCF2SS1-6</name>
    <dbReference type="NCBI Taxonomy" id="1328759"/>
    <lineage>
        <taxon>Eukaryota</taxon>
        <taxon>Fungi</taxon>
        <taxon>Dikarya</taxon>
        <taxon>Basidiomycota</taxon>
        <taxon>Agaricomycotina</taxon>
        <taxon>Agaricomycetes</taxon>
        <taxon>Polyporales</taxon>
        <taxon>Polyporaceae</taxon>
        <taxon>Lentinus</taxon>
    </lineage>
</organism>
<sequence length="124" mass="13546">MESYPRNAAIATLAVCDRNTSARIALREAYEPRLWTSGNLRQQPTVLDFVTAKGSAESCEPAAKERRPAHEEHRVSSGKCLLLQLRSRAQTTCRGSGPPHPVPNHVRVRPPTASNACDECLASV</sequence>
<gene>
    <name evidence="1" type="ORF">L227DRAFT_353149</name>
</gene>
<protein>
    <submittedName>
        <fullName evidence="1">Uncharacterized protein</fullName>
    </submittedName>
</protein>
<name>A0A5C2RUV1_9APHY</name>
<reference evidence="1" key="1">
    <citation type="journal article" date="2018" name="Genome Biol. Evol.">
        <title>Genomics and development of Lentinus tigrinus, a white-rot wood-decaying mushroom with dimorphic fruiting bodies.</title>
        <authorList>
            <person name="Wu B."/>
            <person name="Xu Z."/>
            <person name="Knudson A."/>
            <person name="Carlson A."/>
            <person name="Chen N."/>
            <person name="Kovaka S."/>
            <person name="LaButti K."/>
            <person name="Lipzen A."/>
            <person name="Pennachio C."/>
            <person name="Riley R."/>
            <person name="Schakwitz W."/>
            <person name="Umezawa K."/>
            <person name="Ohm R.A."/>
            <person name="Grigoriev I.V."/>
            <person name="Nagy L.G."/>
            <person name="Gibbons J."/>
            <person name="Hibbett D."/>
        </authorList>
    </citation>
    <scope>NUCLEOTIDE SEQUENCE [LARGE SCALE GENOMIC DNA]</scope>
    <source>
        <strain evidence="1">ALCF2SS1-6</strain>
    </source>
</reference>
<evidence type="ECO:0000313" key="2">
    <source>
        <dbReference type="Proteomes" id="UP000313359"/>
    </source>
</evidence>
<proteinExistence type="predicted"/>
<keyword evidence="2" id="KW-1185">Reference proteome</keyword>
<dbReference type="Proteomes" id="UP000313359">
    <property type="component" value="Unassembled WGS sequence"/>
</dbReference>